<name>A0A8J2L5A3_9HEXA</name>
<dbReference type="AlphaFoldDB" id="A0A8J2L5A3"/>
<dbReference type="OrthoDB" id="5967017at2759"/>
<evidence type="ECO:0000313" key="3">
    <source>
        <dbReference type="Proteomes" id="UP000708208"/>
    </source>
</evidence>
<comment type="caution">
    <text evidence="2">The sequence shown here is derived from an EMBL/GenBank/DDBJ whole genome shotgun (WGS) entry which is preliminary data.</text>
</comment>
<feature type="region of interest" description="Disordered" evidence="1">
    <location>
        <begin position="64"/>
        <end position="95"/>
    </location>
</feature>
<keyword evidence="3" id="KW-1185">Reference proteome</keyword>
<reference evidence="2" key="1">
    <citation type="submission" date="2021-06" db="EMBL/GenBank/DDBJ databases">
        <authorList>
            <person name="Hodson N. C."/>
            <person name="Mongue J. A."/>
            <person name="Jaron S. K."/>
        </authorList>
    </citation>
    <scope>NUCLEOTIDE SEQUENCE</scope>
</reference>
<proteinExistence type="predicted"/>
<protein>
    <submittedName>
        <fullName evidence="2">Uncharacterized protein</fullName>
    </submittedName>
</protein>
<feature type="non-terminal residue" evidence="2">
    <location>
        <position position="1"/>
    </location>
</feature>
<gene>
    <name evidence="2" type="ORF">AFUS01_LOCUS35920</name>
</gene>
<accession>A0A8J2L5A3</accession>
<feature type="compositionally biased region" description="Polar residues" evidence="1">
    <location>
        <begin position="83"/>
        <end position="92"/>
    </location>
</feature>
<organism evidence="2 3">
    <name type="scientific">Allacma fusca</name>
    <dbReference type="NCBI Taxonomy" id="39272"/>
    <lineage>
        <taxon>Eukaryota</taxon>
        <taxon>Metazoa</taxon>
        <taxon>Ecdysozoa</taxon>
        <taxon>Arthropoda</taxon>
        <taxon>Hexapoda</taxon>
        <taxon>Collembola</taxon>
        <taxon>Symphypleona</taxon>
        <taxon>Sminthuridae</taxon>
        <taxon>Allacma</taxon>
    </lineage>
</organism>
<sequence length="152" mass="17254">GVTQDKYAAMLYPLVESWLPEEVLRTWERNRRIDANNEGRLEGLMKFLKSEVDGETRIAMAKVGLRLEEPKTNKPKSKKQSQEETPTATGLFTGSMKPEVKKCGFCDKGHSSQECFKAAKMTLDDKNKVIKEKKLCFVCLKSGHTSANYIDY</sequence>
<dbReference type="Proteomes" id="UP000708208">
    <property type="component" value="Unassembled WGS sequence"/>
</dbReference>
<dbReference type="EMBL" id="CAJVCH010537671">
    <property type="protein sequence ID" value="CAG7825832.1"/>
    <property type="molecule type" value="Genomic_DNA"/>
</dbReference>
<evidence type="ECO:0000256" key="1">
    <source>
        <dbReference type="SAM" id="MobiDB-lite"/>
    </source>
</evidence>
<evidence type="ECO:0000313" key="2">
    <source>
        <dbReference type="EMBL" id="CAG7825832.1"/>
    </source>
</evidence>
<dbReference type="PANTHER" id="PTHR47331">
    <property type="entry name" value="PHD-TYPE DOMAIN-CONTAINING PROTEIN"/>
    <property type="match status" value="1"/>
</dbReference>